<dbReference type="InterPro" id="IPR001608">
    <property type="entry name" value="Ala_racemase_N"/>
</dbReference>
<dbReference type="AlphaFoldDB" id="A0A7Y9YDE3"/>
<dbReference type="Pfam" id="PF14031">
    <property type="entry name" value="D-ser_dehydrat"/>
    <property type="match status" value="1"/>
</dbReference>
<evidence type="ECO:0000256" key="1">
    <source>
        <dbReference type="ARBA" id="ARBA00005323"/>
    </source>
</evidence>
<name>A0A7Y9YDE3_9ACTN</name>
<dbReference type="Pfam" id="PF01168">
    <property type="entry name" value="Ala_racemase_N"/>
    <property type="match status" value="1"/>
</dbReference>
<sequence length="365" mass="38659">MPVATPYLRVDLGRLRRNVRRVADQAAAAQISLRPHAKTHKSLEIARLQLAMGARGLTVATVGEAEAFVRGGCTDVFIAYPLWVDDHRAERLRDLTEQARVAIGVDSVYSAANLGRRLGGTGVEVLVEIDSGHHRTGVRPEEAGDVARASARVGLPVRGVFTFPGHGYSPGAADEVVATEARALRRAREAVEAEGIEVRVVSGGSTPTLAASLVSAGVSGADEAGGQDVGRVTELRPGVYVFGDAQQWELGTTDPDDIALTARTTVVSHAGGRVVLDAGSKVLGADRAAYATGYGRVLERPRARIVSLSEHHAVVEWPGRRPRLGTQLDVVPNHVCAAVNLSDALWVEEAGRLRAWPVAARGLNS</sequence>
<dbReference type="SMART" id="SM01119">
    <property type="entry name" value="D-ser_dehydrat"/>
    <property type="match status" value="1"/>
</dbReference>
<evidence type="ECO:0000259" key="3">
    <source>
        <dbReference type="SMART" id="SM01119"/>
    </source>
</evidence>
<organism evidence="4 5">
    <name type="scientific">Nocardioides marinus</name>
    <dbReference type="NCBI Taxonomy" id="374514"/>
    <lineage>
        <taxon>Bacteria</taxon>
        <taxon>Bacillati</taxon>
        <taxon>Actinomycetota</taxon>
        <taxon>Actinomycetes</taxon>
        <taxon>Propionibacteriales</taxon>
        <taxon>Nocardioidaceae</taxon>
        <taxon>Nocardioides</taxon>
    </lineage>
</organism>
<dbReference type="InterPro" id="IPR042208">
    <property type="entry name" value="D-ser_dehydrat-like_sf"/>
</dbReference>
<dbReference type="InterPro" id="IPR051466">
    <property type="entry name" value="D-amino_acid_metab_enzyme"/>
</dbReference>
<comment type="similarity">
    <text evidence="1">Belongs to the DSD1 family.</text>
</comment>
<reference evidence="4 5" key="1">
    <citation type="submission" date="2020-07" db="EMBL/GenBank/DDBJ databases">
        <title>Sequencing the genomes of 1000 actinobacteria strains.</title>
        <authorList>
            <person name="Klenk H.-P."/>
        </authorList>
    </citation>
    <scope>NUCLEOTIDE SEQUENCE [LARGE SCALE GENOMIC DNA]</scope>
    <source>
        <strain evidence="4 5">DSM 18248</strain>
    </source>
</reference>
<evidence type="ECO:0000313" key="5">
    <source>
        <dbReference type="Proteomes" id="UP000537326"/>
    </source>
</evidence>
<protein>
    <submittedName>
        <fullName evidence="4">D-serine deaminase-like pyridoxal phosphate-dependent protein</fullName>
    </submittedName>
</protein>
<dbReference type="Gene3D" id="3.20.20.10">
    <property type="entry name" value="Alanine racemase"/>
    <property type="match status" value="1"/>
</dbReference>
<dbReference type="EMBL" id="JACBZI010000001">
    <property type="protein sequence ID" value="NYI10158.1"/>
    <property type="molecule type" value="Genomic_DNA"/>
</dbReference>
<dbReference type="PANTHER" id="PTHR28004">
    <property type="entry name" value="ZGC:162816-RELATED"/>
    <property type="match status" value="1"/>
</dbReference>
<dbReference type="GO" id="GO:0008721">
    <property type="term" value="F:D-serine ammonia-lyase activity"/>
    <property type="evidence" value="ECO:0007669"/>
    <property type="project" value="TreeGrafter"/>
</dbReference>
<evidence type="ECO:0000313" key="4">
    <source>
        <dbReference type="EMBL" id="NYI10158.1"/>
    </source>
</evidence>
<dbReference type="PANTHER" id="PTHR28004:SF2">
    <property type="entry name" value="D-SERINE DEHYDRATASE"/>
    <property type="match status" value="1"/>
</dbReference>
<feature type="domain" description="D-serine dehydratase-like" evidence="3">
    <location>
        <begin position="259"/>
        <end position="349"/>
    </location>
</feature>
<keyword evidence="2" id="KW-0456">Lyase</keyword>
<comment type="caution">
    <text evidence="4">The sequence shown here is derived from an EMBL/GenBank/DDBJ whole genome shotgun (WGS) entry which is preliminary data.</text>
</comment>
<dbReference type="RefSeq" id="WP_179531040.1">
    <property type="nucleotide sequence ID" value="NZ_BAAAPP010000004.1"/>
</dbReference>
<dbReference type="GO" id="GO:0036088">
    <property type="term" value="P:D-serine catabolic process"/>
    <property type="evidence" value="ECO:0007669"/>
    <property type="project" value="TreeGrafter"/>
</dbReference>
<gene>
    <name evidence="4" type="ORF">BKA05_001673</name>
</gene>
<dbReference type="SUPFAM" id="SSF51419">
    <property type="entry name" value="PLP-binding barrel"/>
    <property type="match status" value="1"/>
</dbReference>
<keyword evidence="5" id="KW-1185">Reference proteome</keyword>
<accession>A0A7Y9YDE3</accession>
<proteinExistence type="inferred from homology"/>
<dbReference type="InterPro" id="IPR029066">
    <property type="entry name" value="PLP-binding_barrel"/>
</dbReference>
<dbReference type="Proteomes" id="UP000537326">
    <property type="component" value="Unassembled WGS sequence"/>
</dbReference>
<dbReference type="InterPro" id="IPR026956">
    <property type="entry name" value="D-ser_dehydrat-like_dom"/>
</dbReference>
<evidence type="ECO:0000256" key="2">
    <source>
        <dbReference type="ARBA" id="ARBA00023239"/>
    </source>
</evidence>
<dbReference type="Gene3D" id="2.40.37.20">
    <property type="entry name" value="D-serine dehydratase-like domain"/>
    <property type="match status" value="1"/>
</dbReference>